<dbReference type="InterPro" id="IPR006119">
    <property type="entry name" value="Resolv_N"/>
</dbReference>
<dbReference type="InterPro" id="IPR025827">
    <property type="entry name" value="Zn_ribbon_recom_dom"/>
</dbReference>
<feature type="domain" description="Recombinase" evidence="1">
    <location>
        <begin position="197"/>
        <end position="332"/>
    </location>
</feature>
<dbReference type="GO" id="GO:0003677">
    <property type="term" value="F:DNA binding"/>
    <property type="evidence" value="ECO:0007669"/>
    <property type="project" value="InterPro"/>
</dbReference>
<dbReference type="AlphaFoldDB" id="A0A563DSA7"/>
<evidence type="ECO:0000313" key="3">
    <source>
        <dbReference type="Proteomes" id="UP000320244"/>
    </source>
</evidence>
<dbReference type="InterPro" id="IPR050639">
    <property type="entry name" value="SSR_resolvase"/>
</dbReference>
<dbReference type="PROSITE" id="PS51737">
    <property type="entry name" value="RECOMBINASE_DNA_BIND"/>
    <property type="match status" value="1"/>
</dbReference>
<dbReference type="InterPro" id="IPR011109">
    <property type="entry name" value="DNA_bind_recombinase_dom"/>
</dbReference>
<dbReference type="CDD" id="cd00338">
    <property type="entry name" value="Ser_Recombinase"/>
    <property type="match status" value="1"/>
</dbReference>
<dbReference type="SUPFAM" id="SSF53041">
    <property type="entry name" value="Resolvase-like"/>
    <property type="match status" value="1"/>
</dbReference>
<reference evidence="2 3" key="1">
    <citation type="submission" date="2019-05" db="EMBL/GenBank/DDBJ databases">
        <authorList>
            <person name="Lee S.D."/>
        </authorList>
    </citation>
    <scope>NUCLEOTIDE SEQUENCE [LARGE SCALE GENOMIC DNA]</scope>
    <source>
        <strain evidence="2 3">C5-26</strain>
    </source>
</reference>
<name>A0A563DSA7_9MICO</name>
<dbReference type="InterPro" id="IPR038109">
    <property type="entry name" value="DNA_bind_recomb_sf"/>
</dbReference>
<comment type="caution">
    <text evidence="2">The sequence shown here is derived from an EMBL/GenBank/DDBJ whole genome shotgun (WGS) entry which is preliminary data.</text>
</comment>
<proteinExistence type="predicted"/>
<dbReference type="PANTHER" id="PTHR30461">
    <property type="entry name" value="DNA-INVERTASE FROM LAMBDOID PROPHAGE"/>
    <property type="match status" value="1"/>
</dbReference>
<dbReference type="Gene3D" id="3.90.1750.20">
    <property type="entry name" value="Putative Large Serine Recombinase, Chain B, Domain 2"/>
    <property type="match status" value="1"/>
</dbReference>
<dbReference type="GO" id="GO:0000150">
    <property type="term" value="F:DNA strand exchange activity"/>
    <property type="evidence" value="ECO:0007669"/>
    <property type="project" value="InterPro"/>
</dbReference>
<accession>A0A563DSA7</accession>
<dbReference type="EMBL" id="VCQV01000049">
    <property type="protein sequence ID" value="TWP33056.1"/>
    <property type="molecule type" value="Genomic_DNA"/>
</dbReference>
<evidence type="ECO:0000313" key="2">
    <source>
        <dbReference type="EMBL" id="TWP33056.1"/>
    </source>
</evidence>
<dbReference type="PANTHER" id="PTHR30461:SF23">
    <property type="entry name" value="DNA RECOMBINASE-RELATED"/>
    <property type="match status" value="1"/>
</dbReference>
<dbReference type="Gene3D" id="3.40.50.1390">
    <property type="entry name" value="Resolvase, N-terminal catalytic domain"/>
    <property type="match status" value="1"/>
</dbReference>
<dbReference type="Proteomes" id="UP000320244">
    <property type="component" value="Unassembled WGS sequence"/>
</dbReference>
<dbReference type="SMART" id="SM00857">
    <property type="entry name" value="Resolvase"/>
    <property type="match status" value="1"/>
</dbReference>
<evidence type="ECO:0000259" key="1">
    <source>
        <dbReference type="PROSITE" id="PS51737"/>
    </source>
</evidence>
<dbReference type="Pfam" id="PF13408">
    <property type="entry name" value="Zn_ribbon_recom"/>
    <property type="match status" value="1"/>
</dbReference>
<dbReference type="OrthoDB" id="4500247at2"/>
<protein>
    <submittedName>
        <fullName evidence="2">Recombinase family protein</fullName>
    </submittedName>
</protein>
<gene>
    <name evidence="2" type="ORF">FGL98_22480</name>
</gene>
<dbReference type="Pfam" id="PF00239">
    <property type="entry name" value="Resolvase"/>
    <property type="match status" value="1"/>
</dbReference>
<reference evidence="2 3" key="2">
    <citation type="submission" date="2019-08" db="EMBL/GenBank/DDBJ databases">
        <title>Jejuicoccus antrihumi gen. nov., sp. nov., a new member of the family Dermacoccaceae isolated from a cave.</title>
        <authorList>
            <person name="Schumann P."/>
            <person name="Kim I.S."/>
        </authorList>
    </citation>
    <scope>NUCLEOTIDE SEQUENCE [LARGE SCALE GENOMIC DNA]</scope>
    <source>
        <strain evidence="2 3">C5-26</strain>
    </source>
</reference>
<keyword evidence="3" id="KW-1185">Reference proteome</keyword>
<sequence>MDTKNRPVHRRPARTTRSRTYAPFVSYGVPVQPDTKPVWLYLRLSKYHKDGADAIERQRIDLQRKLAREGGWTIMGEYVDNDSASVSAARVRRGWTRLNEAIDAGEVTALAFWKLDRTNRIAYQILEWLGHCRTLGVRLVSHEDSADELNSASANGKIVSGIKALFAEIETDTMSIRQLDSKKHLAEAGFIHGGTVPFGWAPGEHVTDEQGRTGRRLVPHPIEYPALQSAVDMVLSGHSLTEVGQEWVDRFGIVTAADRPIQAGNIRRMLVSPRMIGYRMRQVPEHQRGVRIDLMKYVARDVSGEPVIGQEPVCDLVTWRRMLKALESRRTQQGHAPWGSSGFEWILTGLLRCPGCGRGLFGCSKAWTTASGERRRAGRYSCRANARFGKGSCPGGRSVQSGGADAYVLGWLTGYVTPERLEAARARAVCAQESAAVSRGSEELEAARAERDELLRKQGSGQYRGQMVSLMVQMLRDVTDRIEMFERQLARSAPPETLSPTGNELMQLWPDVTVSQKRSALALVIDRVDVAPGTGSAAERLTVVPKAGLLLPGE</sequence>
<dbReference type="InterPro" id="IPR036162">
    <property type="entry name" value="Resolvase-like_N_sf"/>
</dbReference>
<organism evidence="2 3">
    <name type="scientific">Leekyejoonella antrihumi</name>
    <dbReference type="NCBI Taxonomy" id="1660198"/>
    <lineage>
        <taxon>Bacteria</taxon>
        <taxon>Bacillati</taxon>
        <taxon>Actinomycetota</taxon>
        <taxon>Actinomycetes</taxon>
        <taxon>Micrococcales</taxon>
        <taxon>Dermacoccaceae</taxon>
        <taxon>Leekyejoonella</taxon>
    </lineage>
</organism>